<evidence type="ECO:0000256" key="5">
    <source>
        <dbReference type="ARBA" id="ARBA00022776"/>
    </source>
</evidence>
<name>A0A8H4Q2P3_9HYPO</name>
<evidence type="ECO:0000313" key="12">
    <source>
        <dbReference type="Proteomes" id="UP000562929"/>
    </source>
</evidence>
<keyword evidence="12" id="KW-1185">Reference proteome</keyword>
<feature type="region of interest" description="Disordered" evidence="10">
    <location>
        <begin position="178"/>
        <end position="221"/>
    </location>
</feature>
<feature type="compositionally biased region" description="Low complexity" evidence="10">
    <location>
        <begin position="202"/>
        <end position="221"/>
    </location>
</feature>
<evidence type="ECO:0000256" key="3">
    <source>
        <dbReference type="ARBA" id="ARBA00022454"/>
    </source>
</evidence>
<dbReference type="EMBL" id="JAACLJ010000007">
    <property type="protein sequence ID" value="KAF4582874.1"/>
    <property type="molecule type" value="Genomic_DNA"/>
</dbReference>
<dbReference type="InterPro" id="IPR008685">
    <property type="entry name" value="Centromere_Mis12"/>
</dbReference>
<proteinExistence type="inferred from homology"/>
<dbReference type="OrthoDB" id="1884855at2759"/>
<protein>
    <submittedName>
        <fullName evidence="11">Uncharacterized protein</fullName>
    </submittedName>
</protein>
<accession>A0A8H4Q2P3</accession>
<keyword evidence="9" id="KW-0137">Centromere</keyword>
<dbReference type="GO" id="GO:0000444">
    <property type="term" value="C:MIS12/MIND type complex"/>
    <property type="evidence" value="ECO:0007669"/>
    <property type="project" value="TreeGrafter"/>
</dbReference>
<gene>
    <name evidence="11" type="ORF">GQ602_006018</name>
</gene>
<keyword evidence="6" id="KW-0995">Kinetochore</keyword>
<dbReference type="GO" id="GO:0051301">
    <property type="term" value="P:cell division"/>
    <property type="evidence" value="ECO:0007669"/>
    <property type="project" value="UniProtKB-KW"/>
</dbReference>
<dbReference type="GO" id="GO:0051382">
    <property type="term" value="P:kinetochore assembly"/>
    <property type="evidence" value="ECO:0007669"/>
    <property type="project" value="TreeGrafter"/>
</dbReference>
<evidence type="ECO:0000256" key="1">
    <source>
        <dbReference type="ARBA" id="ARBA00004629"/>
    </source>
</evidence>
<keyword evidence="7" id="KW-0175">Coiled coil</keyword>
<evidence type="ECO:0000256" key="6">
    <source>
        <dbReference type="ARBA" id="ARBA00022838"/>
    </source>
</evidence>
<keyword evidence="8" id="KW-0131">Cell cycle</keyword>
<sequence>MTSQSADHELLTEHFTYPPAALLDDIINTVNVLADRALTSVESLLLSLPPRKLGFKDDSERSATAARLEIENGTHQLETLVNASIDKNFDLFELYTMRNILAIHPQDAPYIRLAHYQGLDFDDAAADAAAGGGGDRPSVESLNGLRRQLQASLRLTLALEAERAGNDALLTRLYALLGEKPPPLDDKDDSDSASDSQDDTTPESLSDSTPTPSPTSSKQRP</sequence>
<keyword evidence="3" id="KW-0158">Chromosome</keyword>
<feature type="compositionally biased region" description="Acidic residues" evidence="10">
    <location>
        <begin position="186"/>
        <end position="201"/>
    </location>
</feature>
<evidence type="ECO:0000256" key="4">
    <source>
        <dbReference type="ARBA" id="ARBA00022618"/>
    </source>
</evidence>
<comment type="subcellular location">
    <subcellularLocation>
        <location evidence="1">Chromosome</location>
        <location evidence="1">Centromere</location>
        <location evidence="1">Kinetochore</location>
    </subcellularLocation>
</comment>
<comment type="caution">
    <text evidence="11">The sequence shown here is derived from an EMBL/GenBank/DDBJ whole genome shotgun (WGS) entry which is preliminary data.</text>
</comment>
<evidence type="ECO:0000256" key="10">
    <source>
        <dbReference type="SAM" id="MobiDB-lite"/>
    </source>
</evidence>
<organism evidence="11 12">
    <name type="scientific">Ophiocordyceps camponoti-floridani</name>
    <dbReference type="NCBI Taxonomy" id="2030778"/>
    <lineage>
        <taxon>Eukaryota</taxon>
        <taxon>Fungi</taxon>
        <taxon>Dikarya</taxon>
        <taxon>Ascomycota</taxon>
        <taxon>Pezizomycotina</taxon>
        <taxon>Sordariomycetes</taxon>
        <taxon>Hypocreomycetidae</taxon>
        <taxon>Hypocreales</taxon>
        <taxon>Ophiocordycipitaceae</taxon>
        <taxon>Ophiocordyceps</taxon>
    </lineage>
</organism>
<evidence type="ECO:0000256" key="9">
    <source>
        <dbReference type="ARBA" id="ARBA00023328"/>
    </source>
</evidence>
<dbReference type="GO" id="GO:0005634">
    <property type="term" value="C:nucleus"/>
    <property type="evidence" value="ECO:0007669"/>
    <property type="project" value="InterPro"/>
</dbReference>
<reference evidence="11 12" key="1">
    <citation type="journal article" date="2020" name="G3 (Bethesda)">
        <title>Genetic Underpinnings of Host Manipulation by Ophiocordyceps as Revealed by Comparative Transcriptomics.</title>
        <authorList>
            <person name="Will I."/>
            <person name="Das B."/>
            <person name="Trinh T."/>
            <person name="Brachmann A."/>
            <person name="Ohm R.A."/>
            <person name="de Bekker C."/>
        </authorList>
    </citation>
    <scope>NUCLEOTIDE SEQUENCE [LARGE SCALE GENOMIC DNA]</scope>
    <source>
        <strain evidence="11 12">EC05</strain>
    </source>
</reference>
<evidence type="ECO:0000256" key="2">
    <source>
        <dbReference type="ARBA" id="ARBA00008643"/>
    </source>
</evidence>
<dbReference type="Proteomes" id="UP000562929">
    <property type="component" value="Unassembled WGS sequence"/>
</dbReference>
<evidence type="ECO:0000256" key="7">
    <source>
        <dbReference type="ARBA" id="ARBA00023054"/>
    </source>
</evidence>
<dbReference type="GO" id="GO:0000070">
    <property type="term" value="P:mitotic sister chromatid segregation"/>
    <property type="evidence" value="ECO:0007669"/>
    <property type="project" value="TreeGrafter"/>
</dbReference>
<keyword evidence="5" id="KW-0498">Mitosis</keyword>
<dbReference type="PANTHER" id="PTHR14527:SF2">
    <property type="entry name" value="PROTEIN MIS12 HOMOLOG"/>
    <property type="match status" value="1"/>
</dbReference>
<evidence type="ECO:0000313" key="11">
    <source>
        <dbReference type="EMBL" id="KAF4582874.1"/>
    </source>
</evidence>
<evidence type="ECO:0000256" key="8">
    <source>
        <dbReference type="ARBA" id="ARBA00023306"/>
    </source>
</evidence>
<dbReference type="PANTHER" id="PTHR14527">
    <property type="entry name" value="PROTEIN MIS12 HOMOLOG"/>
    <property type="match status" value="1"/>
</dbReference>
<dbReference type="Pfam" id="PF05859">
    <property type="entry name" value="Mis12"/>
    <property type="match status" value="1"/>
</dbReference>
<dbReference type="AlphaFoldDB" id="A0A8H4Q2P3"/>
<keyword evidence="4" id="KW-0132">Cell division</keyword>
<comment type="similarity">
    <text evidence="2">Belongs to the mis12 family.</text>
</comment>